<evidence type="ECO:0000313" key="3">
    <source>
        <dbReference type="EMBL" id="MDQ2070721.1"/>
    </source>
</evidence>
<dbReference type="InterPro" id="IPR036104">
    <property type="entry name" value="BFN_sf"/>
</dbReference>
<dbReference type="Pfam" id="PF17820">
    <property type="entry name" value="PDZ_6"/>
    <property type="match status" value="1"/>
</dbReference>
<evidence type="ECO:0000313" key="4">
    <source>
        <dbReference type="Proteomes" id="UP001239019"/>
    </source>
</evidence>
<dbReference type="EMBL" id="JAVDDT010000009">
    <property type="protein sequence ID" value="MDQ2070721.1"/>
    <property type="molecule type" value="Genomic_DNA"/>
</dbReference>
<comment type="caution">
    <text evidence="3">The sequence shown here is derived from an EMBL/GenBank/DDBJ whole genome shotgun (WGS) entry which is preliminary data.</text>
</comment>
<dbReference type="InterPro" id="IPR003729">
    <property type="entry name" value="Bi_nuclease_dom"/>
</dbReference>
<gene>
    <name evidence="3" type="ORF">RBH19_12645</name>
</gene>
<protein>
    <submittedName>
        <fullName evidence="3">DUF151 domain-containing protein</fullName>
    </submittedName>
</protein>
<dbReference type="Proteomes" id="UP001239019">
    <property type="component" value="Unassembled WGS sequence"/>
</dbReference>
<dbReference type="Gene3D" id="3.10.690.10">
    <property type="entry name" value="Bifunctional nuclease domain"/>
    <property type="match status" value="1"/>
</dbReference>
<dbReference type="SUPFAM" id="SSF103256">
    <property type="entry name" value="Hypothetical protein TM0160"/>
    <property type="match status" value="1"/>
</dbReference>
<name>A0ABU0W9K3_9GAMM</name>
<dbReference type="InterPro" id="IPR001478">
    <property type="entry name" value="PDZ"/>
</dbReference>
<dbReference type="SMART" id="SM00228">
    <property type="entry name" value="PDZ"/>
    <property type="match status" value="1"/>
</dbReference>
<dbReference type="RefSeq" id="WP_306729217.1">
    <property type="nucleotide sequence ID" value="NZ_JAVDDT010000009.1"/>
</dbReference>
<dbReference type="PROSITE" id="PS51658">
    <property type="entry name" value="BFN"/>
    <property type="match status" value="1"/>
</dbReference>
<evidence type="ECO:0000256" key="1">
    <source>
        <dbReference type="SAM" id="SignalP"/>
    </source>
</evidence>
<accession>A0ABU0W9K3</accession>
<evidence type="ECO:0000259" key="2">
    <source>
        <dbReference type="PROSITE" id="PS51658"/>
    </source>
</evidence>
<keyword evidence="4" id="KW-1185">Reference proteome</keyword>
<dbReference type="PANTHER" id="PTHR15160:SF1">
    <property type="entry name" value="VON HIPPEL-LINDAU DISEASE TUMOR SUPPRESSOR"/>
    <property type="match status" value="1"/>
</dbReference>
<dbReference type="Pfam" id="PF02577">
    <property type="entry name" value="BFN_dom"/>
    <property type="match status" value="1"/>
</dbReference>
<dbReference type="InterPro" id="IPR036034">
    <property type="entry name" value="PDZ_sf"/>
</dbReference>
<feature type="chain" id="PRO_5045960099" evidence="1">
    <location>
        <begin position="22"/>
        <end position="278"/>
    </location>
</feature>
<sequence>MRVKLLSLFSLLVLATAIALAAFARETRPELVEVELATVGFDRNSGTPVALLREPESGEVVPIFIGLIEAQAILQGLHDIASPRPMTHDLLANTIAGLDASLEVLQVHELRNGTYYGRLLLRRSGGNEVTEIDTRPSDGMALAVRTGARIEVSREILRAGLDFDFQAPEGSGDIVQAAGITVVNATGELRQELGLPSDPGVLVSSVRAAAREAGLQAGDLIIAVGERRPSSPLDFLDAIRAVPGEEKARIRYWREGEEYEIVVPTEVPREESAEHERL</sequence>
<organism evidence="3 4">
    <name type="scientific">Natronospira bacteriovora</name>
    <dbReference type="NCBI Taxonomy" id="3069753"/>
    <lineage>
        <taxon>Bacteria</taxon>
        <taxon>Pseudomonadati</taxon>
        <taxon>Pseudomonadota</taxon>
        <taxon>Gammaproteobacteria</taxon>
        <taxon>Natronospirales</taxon>
        <taxon>Natronospiraceae</taxon>
        <taxon>Natronospira</taxon>
    </lineage>
</organism>
<reference evidence="3 4" key="1">
    <citation type="submission" date="2023-08" db="EMBL/GenBank/DDBJ databases">
        <title>Whole-genome sequencing of halo(alkali)philic microorganisms from hypersaline lakes.</title>
        <authorList>
            <person name="Sorokin D.Y."/>
            <person name="Abbas B."/>
            <person name="Merkel A.Y."/>
        </authorList>
    </citation>
    <scope>NUCLEOTIDE SEQUENCE [LARGE SCALE GENOMIC DNA]</scope>
    <source>
        <strain evidence="3 4">AB-CW4</strain>
    </source>
</reference>
<dbReference type="SUPFAM" id="SSF50156">
    <property type="entry name" value="PDZ domain-like"/>
    <property type="match status" value="1"/>
</dbReference>
<feature type="signal peptide" evidence="1">
    <location>
        <begin position="1"/>
        <end position="21"/>
    </location>
</feature>
<proteinExistence type="predicted"/>
<keyword evidence="1" id="KW-0732">Signal</keyword>
<feature type="domain" description="BFN" evidence="2">
    <location>
        <begin position="31"/>
        <end position="164"/>
    </location>
</feature>
<dbReference type="PANTHER" id="PTHR15160">
    <property type="entry name" value="VON HIPPEL-LINDAU PROTEIN"/>
    <property type="match status" value="1"/>
</dbReference>
<dbReference type="Gene3D" id="2.30.42.60">
    <property type="match status" value="1"/>
</dbReference>
<dbReference type="InterPro" id="IPR041489">
    <property type="entry name" value="PDZ_6"/>
</dbReference>